<evidence type="ECO:0000256" key="7">
    <source>
        <dbReference type="ARBA" id="ARBA00022771"/>
    </source>
</evidence>
<evidence type="ECO:0000256" key="2">
    <source>
        <dbReference type="ARBA" id="ARBA00004496"/>
    </source>
</evidence>
<dbReference type="CDD" id="cd01439">
    <property type="entry name" value="TCCD_inducible_PARP_like"/>
    <property type="match status" value="1"/>
</dbReference>
<dbReference type="Pfam" id="PF23466">
    <property type="entry name" value="WWE_4"/>
    <property type="match status" value="1"/>
</dbReference>
<sequence>MTESTITKLICANRGSMNVDELDAIFYSDLQVSVRDVITNRAKFCFVVFNGEQRVVAKTGVRLCKSKDCQGCRNLHFCKRFMLGDCPFRRRRGGCRFNHDMTSGENSRILKEHGLEELNRSELCTLLLQNDGFLLPPVCHNYNNGVGEYGKCLDGETCKRLHICEMYLRGSCNCPRCHDFYEPHPLKILQDRGVPNELIASLKSVYMNIEWLQKQDRVMQGKGQHQRAKANATANTSNKSNRGPLSTHEGAAETPAPLFPAPMLARLRALHLQEVEHDTATPAAAATAALNTSQRSNRPSQDKAEICMYFIKGSCMHGGKTAFSKHHFMNNQCVQLNKHKTSTPNFTHISDKCFKAHSTMPYQWEVREGLNWTALQNNEVIEKDYCDPAKTYSRGVQPVCFDTMTCGLNKARRLSTISSVLQPTFILTTEWSWFWEDEFGNWIQYASAISGHRAATITSEDLEKRFQEDNKAVIEFTAGSQTYEFSFPDMIQTNKQYTTKKVVRRRPVFVSSADAQTIKTRKRAPINHSNFRALPGHWDKAQTPETGYKRIDLPCSSVEFKEIQGLFQNTMRGFSIRQIERIQNKALWEVFQWQRDLMKKNNRGRNVTEKQLFHGTDSKYLDAICLNNFDWRICGLNGTTYGKGSYFARDAKYSNSYTGQSNSRSMFVCRVLSGDYIKGHSSFLRPPSKDGGDTIFYDSCVDDVSNPSIFVVFEKHQVYPEYLIHYGEDDAWTQGYQQYYRPAPVPAPAPAYRPAAATMPRPAPAYRPAAAPVPRPAPAYRPAPRPAPTYTPSPTPAPKPDNSCVIS</sequence>
<accession>A0A8C7TBU7</accession>
<evidence type="ECO:0000256" key="1">
    <source>
        <dbReference type="ARBA" id="ARBA00004123"/>
    </source>
</evidence>
<keyword evidence="9" id="KW-0539">Nucleus</keyword>
<dbReference type="Pfam" id="PF00644">
    <property type="entry name" value="PARP"/>
    <property type="match status" value="1"/>
</dbReference>
<dbReference type="InterPro" id="IPR051712">
    <property type="entry name" value="ARTD-AVP"/>
</dbReference>
<dbReference type="GeneTree" id="ENSGT00940000154649"/>
<dbReference type="InterPro" id="IPR004170">
    <property type="entry name" value="WWE_dom"/>
</dbReference>
<evidence type="ECO:0000256" key="11">
    <source>
        <dbReference type="PROSITE-ProRule" id="PRU00723"/>
    </source>
</evidence>
<dbReference type="PROSITE" id="PS50103">
    <property type="entry name" value="ZF_C3H1"/>
    <property type="match status" value="1"/>
</dbReference>
<dbReference type="GO" id="GO:0005737">
    <property type="term" value="C:cytoplasm"/>
    <property type="evidence" value="ECO:0007669"/>
    <property type="project" value="UniProtKB-SubCell"/>
</dbReference>
<feature type="region of interest" description="Disordered" evidence="12">
    <location>
        <begin position="218"/>
        <end position="257"/>
    </location>
</feature>
<evidence type="ECO:0000256" key="10">
    <source>
        <dbReference type="ARBA" id="ARBA00024347"/>
    </source>
</evidence>
<feature type="compositionally biased region" description="Low complexity" evidence="12">
    <location>
        <begin position="229"/>
        <end position="241"/>
    </location>
</feature>
<dbReference type="Gene3D" id="3.90.228.10">
    <property type="match status" value="1"/>
</dbReference>
<dbReference type="InterPro" id="IPR000571">
    <property type="entry name" value="Znf_CCCH"/>
</dbReference>
<dbReference type="PROSITE" id="PS51059">
    <property type="entry name" value="PARP_CATALYTIC"/>
    <property type="match status" value="1"/>
</dbReference>
<name>A0A8C7TBU7_ONCMY</name>
<evidence type="ECO:0000259" key="15">
    <source>
        <dbReference type="PROSITE" id="PS51059"/>
    </source>
</evidence>
<evidence type="ECO:0000313" key="16">
    <source>
        <dbReference type="Ensembl" id="ENSOMYP00000079967.1"/>
    </source>
</evidence>
<evidence type="ECO:0000256" key="12">
    <source>
        <dbReference type="SAM" id="MobiDB-lite"/>
    </source>
</evidence>
<keyword evidence="6" id="KW-0677">Repeat</keyword>
<feature type="domain" description="WWE" evidence="14">
    <location>
        <begin position="419"/>
        <end position="505"/>
    </location>
</feature>
<dbReference type="PROSITE" id="PS50918">
    <property type="entry name" value="WWE"/>
    <property type="match status" value="1"/>
</dbReference>
<feature type="domain" description="PARP catalytic" evidence="15">
    <location>
        <begin position="534"/>
        <end position="748"/>
    </location>
</feature>
<dbReference type="PANTHER" id="PTHR45740:SF15">
    <property type="entry name" value="ZINC FINGER CCCH TYPE DOMAIN CONTAINING 1-LIKE"/>
    <property type="match status" value="1"/>
</dbReference>
<feature type="domain" description="C3H1-type" evidence="13">
    <location>
        <begin position="133"/>
        <end position="165"/>
    </location>
</feature>
<keyword evidence="3" id="KW-0963">Cytoplasm</keyword>
<dbReference type="SUPFAM" id="SSF56399">
    <property type="entry name" value="ADP-ribosylation"/>
    <property type="match status" value="1"/>
</dbReference>
<keyword evidence="17" id="KW-1185">Reference proteome</keyword>
<dbReference type="Proteomes" id="UP000694395">
    <property type="component" value="Chromosome 15"/>
</dbReference>
<comment type="similarity">
    <text evidence="10">Belongs to the ARTD/PARP family.</text>
</comment>
<keyword evidence="4" id="KW-0597">Phosphoprotein</keyword>
<evidence type="ECO:0000313" key="17">
    <source>
        <dbReference type="Proteomes" id="UP000694395"/>
    </source>
</evidence>
<reference evidence="16" key="3">
    <citation type="submission" date="2025-09" db="UniProtKB">
        <authorList>
            <consortium name="Ensembl"/>
        </authorList>
    </citation>
    <scope>IDENTIFICATION</scope>
</reference>
<feature type="compositionally biased region" description="Pro residues" evidence="12">
    <location>
        <begin position="763"/>
        <end position="799"/>
    </location>
</feature>
<dbReference type="PANTHER" id="PTHR45740">
    <property type="entry name" value="POLY [ADP-RIBOSE] POLYMERASE"/>
    <property type="match status" value="1"/>
</dbReference>
<dbReference type="Ensembl" id="ENSOMYT00000087147.2">
    <property type="protein sequence ID" value="ENSOMYP00000079967.1"/>
    <property type="gene ID" value="ENSOMYG00000037027.2"/>
</dbReference>
<evidence type="ECO:0008006" key="18">
    <source>
        <dbReference type="Google" id="ProtNLM"/>
    </source>
</evidence>
<dbReference type="InterPro" id="IPR037197">
    <property type="entry name" value="WWE_dom_sf"/>
</dbReference>
<dbReference type="InterPro" id="IPR057602">
    <property type="entry name" value="Zfn-CCCH_PARP12"/>
</dbReference>
<keyword evidence="8 11" id="KW-0862">Zinc</keyword>
<dbReference type="AlphaFoldDB" id="A0A8C7TBU7"/>
<reference evidence="16" key="1">
    <citation type="submission" date="2020-07" db="EMBL/GenBank/DDBJ databases">
        <title>A long reads based de novo assembly of the rainbow trout Arlee double haploid line genome.</title>
        <authorList>
            <person name="Gao G."/>
            <person name="Palti Y."/>
        </authorList>
    </citation>
    <scope>NUCLEOTIDE SEQUENCE [LARGE SCALE GENOMIC DNA]</scope>
</reference>
<proteinExistence type="inferred from homology"/>
<dbReference type="GO" id="GO:0008270">
    <property type="term" value="F:zinc ion binding"/>
    <property type="evidence" value="ECO:0007669"/>
    <property type="project" value="UniProtKB-KW"/>
</dbReference>
<dbReference type="Pfam" id="PF25261">
    <property type="entry name" value="zf-CCCH_PARP12"/>
    <property type="match status" value="1"/>
</dbReference>
<dbReference type="GO" id="GO:0005634">
    <property type="term" value="C:nucleus"/>
    <property type="evidence" value="ECO:0007669"/>
    <property type="project" value="UniProtKB-SubCell"/>
</dbReference>
<dbReference type="GO" id="GO:1990404">
    <property type="term" value="F:NAD+-protein mono-ADP-ribosyltransferase activity"/>
    <property type="evidence" value="ECO:0007669"/>
    <property type="project" value="TreeGrafter"/>
</dbReference>
<evidence type="ECO:0000256" key="3">
    <source>
        <dbReference type="ARBA" id="ARBA00022490"/>
    </source>
</evidence>
<feature type="zinc finger region" description="C3H1-type" evidence="11">
    <location>
        <begin position="133"/>
        <end position="165"/>
    </location>
</feature>
<evidence type="ECO:0000259" key="14">
    <source>
        <dbReference type="PROSITE" id="PS50918"/>
    </source>
</evidence>
<keyword evidence="5 11" id="KW-0479">Metal-binding</keyword>
<evidence type="ECO:0000256" key="8">
    <source>
        <dbReference type="ARBA" id="ARBA00022833"/>
    </source>
</evidence>
<gene>
    <name evidence="16" type="primary">LOC110490403</name>
</gene>
<evidence type="ECO:0000256" key="5">
    <source>
        <dbReference type="ARBA" id="ARBA00022723"/>
    </source>
</evidence>
<evidence type="ECO:0000256" key="4">
    <source>
        <dbReference type="ARBA" id="ARBA00022553"/>
    </source>
</evidence>
<evidence type="ECO:0000256" key="6">
    <source>
        <dbReference type="ARBA" id="ARBA00022737"/>
    </source>
</evidence>
<comment type="subcellular location">
    <subcellularLocation>
        <location evidence="2">Cytoplasm</location>
    </subcellularLocation>
    <subcellularLocation>
        <location evidence="1">Nucleus</location>
    </subcellularLocation>
</comment>
<evidence type="ECO:0000259" key="13">
    <source>
        <dbReference type="PROSITE" id="PS50103"/>
    </source>
</evidence>
<organism evidence="16 17">
    <name type="scientific">Oncorhynchus mykiss</name>
    <name type="common">Rainbow trout</name>
    <name type="synonym">Salmo gairdneri</name>
    <dbReference type="NCBI Taxonomy" id="8022"/>
    <lineage>
        <taxon>Eukaryota</taxon>
        <taxon>Metazoa</taxon>
        <taxon>Chordata</taxon>
        <taxon>Craniata</taxon>
        <taxon>Vertebrata</taxon>
        <taxon>Euteleostomi</taxon>
        <taxon>Actinopterygii</taxon>
        <taxon>Neopterygii</taxon>
        <taxon>Teleostei</taxon>
        <taxon>Protacanthopterygii</taxon>
        <taxon>Salmoniformes</taxon>
        <taxon>Salmonidae</taxon>
        <taxon>Salmoninae</taxon>
        <taxon>Oncorhynchus</taxon>
    </lineage>
</organism>
<protein>
    <recommendedName>
        <fullName evidence="18">Poly [ADP-ribose] polymerase 12-like</fullName>
    </recommendedName>
</protein>
<reference evidence="16" key="2">
    <citation type="submission" date="2025-08" db="UniProtKB">
        <authorList>
            <consortium name="Ensembl"/>
        </authorList>
    </citation>
    <scope>IDENTIFICATION</scope>
</reference>
<keyword evidence="7 11" id="KW-0863">Zinc-finger</keyword>
<dbReference type="InterPro" id="IPR012317">
    <property type="entry name" value="Poly(ADP-ribose)pol_cat_dom"/>
</dbReference>
<dbReference type="Pfam" id="PF02825">
    <property type="entry name" value="WWE"/>
    <property type="match status" value="1"/>
</dbReference>
<dbReference type="SUPFAM" id="SSF117839">
    <property type="entry name" value="WWE domain"/>
    <property type="match status" value="1"/>
</dbReference>
<dbReference type="GO" id="GO:0003950">
    <property type="term" value="F:NAD+ poly-ADP-ribosyltransferase activity"/>
    <property type="evidence" value="ECO:0007669"/>
    <property type="project" value="InterPro"/>
</dbReference>
<dbReference type="Gene3D" id="3.30.720.50">
    <property type="match status" value="1"/>
</dbReference>
<feature type="region of interest" description="Disordered" evidence="12">
    <location>
        <begin position="763"/>
        <end position="807"/>
    </location>
</feature>
<evidence type="ECO:0000256" key="9">
    <source>
        <dbReference type="ARBA" id="ARBA00023242"/>
    </source>
</evidence>